<dbReference type="Pfam" id="PF01882">
    <property type="entry name" value="DUF58"/>
    <property type="match status" value="1"/>
</dbReference>
<dbReference type="RefSeq" id="WP_053969343.1">
    <property type="nucleotide sequence ID" value="NZ_LIUF01000007.1"/>
</dbReference>
<dbReference type="AlphaFoldDB" id="A0A0M9AIQ1"/>
<proteinExistence type="predicted"/>
<dbReference type="PATRIC" id="fig|1705562.3.peg.835"/>
<dbReference type="OrthoDB" id="313155at2157"/>
<sequence length="324" mass="34450">MRPTRRGFAVLAVAVAALVVSARFGQPGLTAVAGPLLVGVFAAAVQVRWGGAPTVERGRLRRGFPGETKPVEFRVDGSGIATVTDRLSEGLYGETTVRKSLPATVTYRVTYTARGEQQAGPVDVTVTDALGLVRESYTVGNRTDVLVYPPVYRLGGTDAFAQTFTPENEDRQSFDRLREYVSGDSLRDVHWKSSAKREDLLVKEFTDSRSDRTLLVAAEAQQGHADAMAAAAATIAMAALESGLAVELAVPNGAVEQGYGDTHRTRLLELLARADAGRTDRVDDADVVVTANGDGVTVSVDGRRQSFADVTASRDNPIAGEVNG</sequence>
<dbReference type="Proteomes" id="UP000037729">
    <property type="component" value="Unassembled WGS sequence"/>
</dbReference>
<keyword evidence="1" id="KW-0812">Transmembrane</keyword>
<organism evidence="3 4">
    <name type="scientific">Haloarcula rubripromontorii</name>
    <dbReference type="NCBI Taxonomy" id="1705562"/>
    <lineage>
        <taxon>Archaea</taxon>
        <taxon>Methanobacteriati</taxon>
        <taxon>Methanobacteriota</taxon>
        <taxon>Stenosarchaea group</taxon>
        <taxon>Halobacteria</taxon>
        <taxon>Halobacteriales</taxon>
        <taxon>Haloarculaceae</taxon>
        <taxon>Haloarcula</taxon>
    </lineage>
</organism>
<evidence type="ECO:0000259" key="2">
    <source>
        <dbReference type="Pfam" id="PF01882"/>
    </source>
</evidence>
<protein>
    <recommendedName>
        <fullName evidence="2">DUF58 domain-containing protein</fullName>
    </recommendedName>
</protein>
<dbReference type="PROSITE" id="PS51318">
    <property type="entry name" value="TAT"/>
    <property type="match status" value="1"/>
</dbReference>
<dbReference type="EMBL" id="LIUF01000007">
    <property type="protein sequence ID" value="KOX91665.1"/>
    <property type="molecule type" value="Genomic_DNA"/>
</dbReference>
<keyword evidence="4" id="KW-1185">Reference proteome</keyword>
<dbReference type="InterPro" id="IPR006311">
    <property type="entry name" value="TAT_signal"/>
</dbReference>
<feature type="transmembrane region" description="Helical" evidence="1">
    <location>
        <begin position="32"/>
        <end position="51"/>
    </location>
</feature>
<evidence type="ECO:0000256" key="1">
    <source>
        <dbReference type="SAM" id="Phobius"/>
    </source>
</evidence>
<name>A0A0M9AIQ1_9EURY</name>
<evidence type="ECO:0000313" key="4">
    <source>
        <dbReference type="Proteomes" id="UP000037729"/>
    </source>
</evidence>
<keyword evidence="1" id="KW-0472">Membrane</keyword>
<gene>
    <name evidence="3" type="ORF">AMS69_17535</name>
</gene>
<keyword evidence="1" id="KW-1133">Transmembrane helix</keyword>
<evidence type="ECO:0000313" key="3">
    <source>
        <dbReference type="EMBL" id="KOX91665.1"/>
    </source>
</evidence>
<dbReference type="PANTHER" id="PTHR34351:SF1">
    <property type="entry name" value="SLR1927 PROTEIN"/>
    <property type="match status" value="1"/>
</dbReference>
<dbReference type="STRING" id="1705562.AMS69_17535"/>
<comment type="caution">
    <text evidence="3">The sequence shown here is derived from an EMBL/GenBank/DDBJ whole genome shotgun (WGS) entry which is preliminary data.</text>
</comment>
<accession>A0A0M9AIQ1</accession>
<dbReference type="PANTHER" id="PTHR34351">
    <property type="entry name" value="SLR1927 PROTEIN-RELATED"/>
    <property type="match status" value="1"/>
</dbReference>
<dbReference type="InterPro" id="IPR002881">
    <property type="entry name" value="DUF58"/>
</dbReference>
<reference evidence="3 4" key="1">
    <citation type="submission" date="2015-08" db="EMBL/GenBank/DDBJ databases">
        <title>Genomes of Isolates from Cabo Rojo, PR.</title>
        <authorList>
            <person name="Sanchez-Nieves R.L."/>
            <person name="Montalvo-Rodriguez R."/>
        </authorList>
    </citation>
    <scope>NUCLEOTIDE SEQUENCE [LARGE SCALE GENOMIC DNA]</scope>
    <source>
        <strain evidence="3 4">SL3</strain>
    </source>
</reference>
<feature type="domain" description="DUF58" evidence="2">
    <location>
        <begin position="177"/>
        <end position="275"/>
    </location>
</feature>